<reference evidence="20" key="2">
    <citation type="submission" date="2004-02" db="EMBL/GenBank/DDBJ databases">
        <authorList>
            <consortium name="Genoscope"/>
            <consortium name="Whitehead Institute Centre for Genome Research"/>
        </authorList>
    </citation>
    <scope>NUCLEOTIDE SEQUENCE</scope>
</reference>
<proteinExistence type="inferred from homology"/>
<feature type="region of interest" description="Disordered" evidence="14">
    <location>
        <begin position="1274"/>
        <end position="1297"/>
    </location>
</feature>
<dbReference type="Pfam" id="PF01825">
    <property type="entry name" value="GPS"/>
    <property type="match status" value="1"/>
</dbReference>
<evidence type="ECO:0000259" key="17">
    <source>
        <dbReference type="PROSITE" id="PS50227"/>
    </source>
</evidence>
<dbReference type="PANTHER" id="PTHR45930:SF2">
    <property type="entry name" value="ADHESION G PROTEIN-COUPLED RECEPTOR A3"/>
    <property type="match status" value="1"/>
</dbReference>
<dbReference type="InterPro" id="IPR051963">
    <property type="entry name" value="Adhesion_GPCR_A"/>
</dbReference>
<evidence type="ECO:0000256" key="5">
    <source>
        <dbReference type="ARBA" id="ARBA00022729"/>
    </source>
</evidence>
<keyword evidence="4 15" id="KW-0812">Transmembrane</keyword>
<dbReference type="PROSITE" id="PS50221">
    <property type="entry name" value="GAIN_B"/>
    <property type="match status" value="1"/>
</dbReference>
<protein>
    <submittedName>
        <fullName evidence="20">(spotted green pufferfish) hypothetical protein</fullName>
    </submittedName>
</protein>
<evidence type="ECO:0000256" key="12">
    <source>
        <dbReference type="ARBA" id="ARBA00023224"/>
    </source>
</evidence>
<dbReference type="InterPro" id="IPR000832">
    <property type="entry name" value="GPCR_2_secretin-like"/>
</dbReference>
<feature type="compositionally biased region" description="Low complexity" evidence="14">
    <location>
        <begin position="1279"/>
        <end position="1291"/>
    </location>
</feature>
<evidence type="ECO:0000259" key="18">
    <source>
        <dbReference type="PROSITE" id="PS50261"/>
    </source>
</evidence>
<dbReference type="PROSITE" id="PS50835">
    <property type="entry name" value="IG_LIKE"/>
    <property type="match status" value="1"/>
</dbReference>
<comment type="similarity">
    <text evidence="2">Belongs to the G-protein coupled receptor 2 family. Adhesion G-protein coupled receptor (ADGR) subfamily.</text>
</comment>
<dbReference type="Gene3D" id="4.10.1240.10">
    <property type="entry name" value="GPCR, family 2, extracellular hormone receptor domain"/>
    <property type="match status" value="1"/>
</dbReference>
<dbReference type="InterPro" id="IPR057244">
    <property type="entry name" value="GAIN_B"/>
</dbReference>
<dbReference type="InterPro" id="IPR036445">
    <property type="entry name" value="GPCR_2_extracell_dom_sf"/>
</dbReference>
<comment type="subcellular location">
    <subcellularLocation>
        <location evidence="1">Membrane</location>
        <topology evidence="1">Multi-pass membrane protein</topology>
    </subcellularLocation>
</comment>
<dbReference type="InterPro" id="IPR007110">
    <property type="entry name" value="Ig-like_dom"/>
</dbReference>
<keyword evidence="10" id="KW-1015">Disulfide bond</keyword>
<dbReference type="Pfam" id="PF00002">
    <property type="entry name" value="7tm_2"/>
    <property type="match status" value="1"/>
</dbReference>
<accession>Q4TAR1</accession>
<feature type="transmembrane region" description="Helical" evidence="15">
    <location>
        <begin position="878"/>
        <end position="898"/>
    </location>
</feature>
<feature type="transmembrane region" description="Helical" evidence="15">
    <location>
        <begin position="1011"/>
        <end position="1032"/>
    </location>
</feature>
<feature type="domain" description="G-protein coupled receptors family 2 profile 1" evidence="17">
    <location>
        <begin position="287"/>
        <end position="382"/>
    </location>
</feature>
<keyword evidence="7 15" id="KW-1133">Transmembrane helix</keyword>
<evidence type="ECO:0000256" key="15">
    <source>
        <dbReference type="SAM" id="Phobius"/>
    </source>
</evidence>
<dbReference type="SMART" id="SM00303">
    <property type="entry name" value="GPS"/>
    <property type="match status" value="1"/>
</dbReference>
<feature type="non-terminal residue" evidence="20">
    <location>
        <position position="1"/>
    </location>
</feature>
<dbReference type="PROSITE" id="PS50227">
    <property type="entry name" value="G_PROTEIN_RECEP_F2_3"/>
    <property type="match status" value="1"/>
</dbReference>
<gene>
    <name evidence="20" type="ORF">GSTENG00004088001</name>
</gene>
<evidence type="ECO:0000256" key="11">
    <source>
        <dbReference type="ARBA" id="ARBA00023170"/>
    </source>
</evidence>
<dbReference type="InterPro" id="IPR017981">
    <property type="entry name" value="GPCR_2-like_7TM"/>
</dbReference>
<dbReference type="SUPFAM" id="SSF48726">
    <property type="entry name" value="Immunoglobulin"/>
    <property type="match status" value="1"/>
</dbReference>
<keyword evidence="5" id="KW-0732">Signal</keyword>
<dbReference type="Pfam" id="PF13895">
    <property type="entry name" value="Ig_2"/>
    <property type="match status" value="1"/>
</dbReference>
<dbReference type="InterPro" id="IPR003599">
    <property type="entry name" value="Ig_sub"/>
</dbReference>
<dbReference type="SUPFAM" id="SSF52058">
    <property type="entry name" value="L domain-like"/>
    <property type="match status" value="1"/>
</dbReference>
<evidence type="ECO:0000256" key="7">
    <source>
        <dbReference type="ARBA" id="ARBA00022989"/>
    </source>
</evidence>
<evidence type="ECO:0000256" key="10">
    <source>
        <dbReference type="ARBA" id="ARBA00023157"/>
    </source>
</evidence>
<evidence type="ECO:0000256" key="13">
    <source>
        <dbReference type="ARBA" id="ARBA00023319"/>
    </source>
</evidence>
<sequence length="1297" mass="142345">MSNCDGAGERRRNAAAAGLELQKNSGGDLRSNLISLIEPGAFLGLTALKRLRRLGGGRKDQTTPFHAVTAVSVVSDHMIRLLSGGLVFFGGGVDITAFRDLSNNSIGCLNVDVFTGLASLIRLNLSGNVFSTIAQGTFDSLVSLKSLEFQTPYLLCDCNLVWLLRWIKERNVAVKSTGCSYPQSLQGQLITSKTELFTCDAPLELPSFQLTPSQRQVVFQGDSLPFQCQASFVAEDMQVLWYQNGRMVKPDAAQGIFIEKRMVQNCSLIASVLTISNIHPGFTGNWECQIRTSRGNTTRTVNIVVLEALAKYCAPERVSNNRGEFRWPRTLAGFKAYLPCNRLPSSGGLYSGGSGEEQRAWRSCNSKGVWAEDDYTRCQFQKDVTRFLYVINQVCSPLSERQTFALEASNMTSNLVCPQMPLNESNVVAKARRLLVYTIDAANFSDKMDIIFVAEMIEKIGKFVEKFKDLGEVIVSMASNLMMADERVLWTAQRDARACSRIIACLQKIAVCHLATAPAFSLTSPNIALEAHAVRAADWNGMTCMLFQRPSPERTPGQDRQLTFKCNMTGSFSSLLHKVGPRRSQSPVLSLIRASALRTLEFLLLQSTIVEASLQLPQSLLIQAAAPRQQDDALCKLHLLGFRNSKFFPSTGNSSQLADGGRRRSVVTPVIMAKLEGMPVHVLRTPVNITLRRLAHGSDATSATWNGSLVGGQGGWRSDGCRILGHYDNFTTISCNSLGNYGLLMDLSNVEFFSPSVQPLHPVIYATAIVLLLCLFTIIVTYAYHHRSVRVSRKFWHMLINLCFHISLTVGVFAGGINQTRLASVCQAVGILLHYSTLATALWVGVTARNIYKQVTRKAKRYEELDEPPPPPRPMLRFYLIGGGIPIIVCGITAAANIKNYGSRPNAPYCWMAWEPSIGAFFVPVGFIVFINCMYFLSILLQLRRHPERRYELKESTDEQHRLSSAHVDGGGDRDGPSSQRQPLTLHLQPLEASSCVHAMPLSALENEHTFAAQLMAAAGALGLYAALWVFAAMAVSQERPFDLVFTCLFGVAALVLAAFMVGHHCINRQDVKRFWSQACCPGRRAYSAQEDVFLPLPGGATAAAAGDKADGESTKCGHSSAESSCVNKSAVSMRNSAHGSKLTNIHAEAAQCKATAALGAANGAVVLDNSLTEHSVDNEIKMHVTPVEVQFRPVSQSNNPAAAAAIATAAAASRHHKNRARAHRASRLTVLREYAYDVPTSVDGSVQSAPHRRHHYYDMAARNSRRAAYMAYRERHQSQLQQDSSDSASLPRRPRH</sequence>
<dbReference type="Pfam" id="PF13855">
    <property type="entry name" value="LRR_8"/>
    <property type="match status" value="1"/>
</dbReference>
<dbReference type="SUPFAM" id="SSF111418">
    <property type="entry name" value="Hormone receptor domain"/>
    <property type="match status" value="1"/>
</dbReference>
<evidence type="ECO:0000256" key="6">
    <source>
        <dbReference type="ARBA" id="ARBA00022737"/>
    </source>
</evidence>
<dbReference type="EMBL" id="CAAE01007266">
    <property type="protein sequence ID" value="CAF90021.1"/>
    <property type="molecule type" value="Genomic_DNA"/>
</dbReference>
<keyword evidence="8" id="KW-0297">G-protein coupled receptor</keyword>
<dbReference type="GO" id="GO:0009897">
    <property type="term" value="C:external side of plasma membrane"/>
    <property type="evidence" value="ECO:0007669"/>
    <property type="project" value="TreeGrafter"/>
</dbReference>
<dbReference type="InterPro" id="IPR036179">
    <property type="entry name" value="Ig-like_dom_sf"/>
</dbReference>
<dbReference type="Gene3D" id="2.60.40.10">
    <property type="entry name" value="Immunoglobulins"/>
    <property type="match status" value="1"/>
</dbReference>
<feature type="transmembrane region" description="Helical" evidence="15">
    <location>
        <begin position="918"/>
        <end position="941"/>
    </location>
</feature>
<keyword evidence="12" id="KW-0807">Transducer</keyword>
<dbReference type="SMART" id="SM00369">
    <property type="entry name" value="LRR_TYP"/>
    <property type="match status" value="2"/>
</dbReference>
<dbReference type="InterPro" id="IPR032675">
    <property type="entry name" value="LRR_dom_sf"/>
</dbReference>
<keyword evidence="3" id="KW-0433">Leucine-rich repeat</keyword>
<dbReference type="PROSITE" id="PS50261">
    <property type="entry name" value="G_PROTEIN_RECEP_F2_4"/>
    <property type="match status" value="1"/>
</dbReference>
<dbReference type="SMART" id="SM00409">
    <property type="entry name" value="IG"/>
    <property type="match status" value="1"/>
</dbReference>
<evidence type="ECO:0000256" key="8">
    <source>
        <dbReference type="ARBA" id="ARBA00023040"/>
    </source>
</evidence>
<evidence type="ECO:0000313" key="20">
    <source>
        <dbReference type="EMBL" id="CAF90021.1"/>
    </source>
</evidence>
<feature type="transmembrane region" description="Helical" evidence="15">
    <location>
        <begin position="763"/>
        <end position="784"/>
    </location>
</feature>
<feature type="domain" description="GAIN-B" evidence="16">
    <location>
        <begin position="587"/>
        <end position="751"/>
    </location>
</feature>
<dbReference type="OrthoDB" id="10031018at2759"/>
<feature type="transmembrane region" description="Helical" evidence="15">
    <location>
        <begin position="829"/>
        <end position="852"/>
    </location>
</feature>
<dbReference type="GO" id="GO:0007166">
    <property type="term" value="P:cell surface receptor signaling pathway"/>
    <property type="evidence" value="ECO:0007669"/>
    <property type="project" value="InterPro"/>
</dbReference>
<dbReference type="InterPro" id="IPR058808">
    <property type="entry name" value="GAIN_ADGRA2/3"/>
</dbReference>
<dbReference type="InterPro" id="IPR013783">
    <property type="entry name" value="Ig-like_fold"/>
</dbReference>
<dbReference type="InterPro" id="IPR001611">
    <property type="entry name" value="Leu-rich_rpt"/>
</dbReference>
<feature type="transmembrane region" description="Helical" evidence="15">
    <location>
        <begin position="1044"/>
        <end position="1067"/>
    </location>
</feature>
<organism evidence="20">
    <name type="scientific">Tetraodon nigroviridis</name>
    <name type="common">Spotted green pufferfish</name>
    <name type="synonym">Chelonodon nigroviridis</name>
    <dbReference type="NCBI Taxonomy" id="99883"/>
    <lineage>
        <taxon>Eukaryota</taxon>
        <taxon>Metazoa</taxon>
        <taxon>Chordata</taxon>
        <taxon>Craniata</taxon>
        <taxon>Vertebrata</taxon>
        <taxon>Euteleostomi</taxon>
        <taxon>Actinopterygii</taxon>
        <taxon>Neopterygii</taxon>
        <taxon>Teleostei</taxon>
        <taxon>Neoteleostei</taxon>
        <taxon>Acanthomorphata</taxon>
        <taxon>Eupercaria</taxon>
        <taxon>Tetraodontiformes</taxon>
        <taxon>Tetradontoidea</taxon>
        <taxon>Tetraodontidae</taxon>
        <taxon>Tetraodon</taxon>
    </lineage>
</organism>
<dbReference type="Gene3D" id="2.60.220.50">
    <property type="match status" value="1"/>
</dbReference>
<evidence type="ECO:0000259" key="16">
    <source>
        <dbReference type="PROSITE" id="PS50221"/>
    </source>
</evidence>
<feature type="transmembrane region" description="Helical" evidence="15">
    <location>
        <begin position="796"/>
        <end position="817"/>
    </location>
</feature>
<dbReference type="InterPro" id="IPR000483">
    <property type="entry name" value="Cys-rich_flank_reg_C"/>
</dbReference>
<dbReference type="InterPro" id="IPR046338">
    <property type="entry name" value="GAIN_dom_sf"/>
</dbReference>
<name>Q4TAR1_TETNG</name>
<feature type="domain" description="Ig-like" evidence="19">
    <location>
        <begin position="206"/>
        <end position="304"/>
    </location>
</feature>
<dbReference type="Gene3D" id="3.80.10.10">
    <property type="entry name" value="Ribonuclease Inhibitor"/>
    <property type="match status" value="1"/>
</dbReference>
<dbReference type="InterPro" id="IPR001879">
    <property type="entry name" value="GPCR_2_extracellular_dom"/>
</dbReference>
<keyword evidence="13" id="KW-0393">Immunoglobulin domain</keyword>
<evidence type="ECO:0000256" key="9">
    <source>
        <dbReference type="ARBA" id="ARBA00023136"/>
    </source>
</evidence>
<evidence type="ECO:0000256" key="1">
    <source>
        <dbReference type="ARBA" id="ARBA00004141"/>
    </source>
</evidence>
<comment type="caution">
    <text evidence="20">The sequence shown here is derived from an EMBL/GenBank/DDBJ whole genome shotgun (WGS) entry which is preliminary data.</text>
</comment>
<dbReference type="InterPro" id="IPR003591">
    <property type="entry name" value="Leu-rich_rpt_typical-subtyp"/>
</dbReference>
<keyword evidence="9 15" id="KW-0472">Membrane</keyword>
<reference evidence="20" key="1">
    <citation type="journal article" date="2004" name="Nature">
        <title>Genome duplication in the teleost fish Tetraodon nigroviridis reveals the early vertebrate proto-karyotype.</title>
        <authorList>
            <person name="Jaillon O."/>
            <person name="Aury J.-M."/>
            <person name="Brunet F."/>
            <person name="Petit J.-L."/>
            <person name="Stange-Thomann N."/>
            <person name="Mauceli E."/>
            <person name="Bouneau L."/>
            <person name="Fischer C."/>
            <person name="Ozouf-Costaz C."/>
            <person name="Bernot A."/>
            <person name="Nicaud S."/>
            <person name="Jaffe D."/>
            <person name="Fisher S."/>
            <person name="Lutfalla G."/>
            <person name="Dossat C."/>
            <person name="Segurens B."/>
            <person name="Dasilva C."/>
            <person name="Salanoubat M."/>
            <person name="Levy M."/>
            <person name="Boudet N."/>
            <person name="Castellano S."/>
            <person name="Anthouard V."/>
            <person name="Jubin C."/>
            <person name="Castelli V."/>
            <person name="Katinka M."/>
            <person name="Vacherie B."/>
            <person name="Biemont C."/>
            <person name="Skalli Z."/>
            <person name="Cattolico L."/>
            <person name="Poulain J."/>
            <person name="De Berardinis V."/>
            <person name="Cruaud C."/>
            <person name="Duprat S."/>
            <person name="Brottier P."/>
            <person name="Coutanceau J.-P."/>
            <person name="Gouzy J."/>
            <person name="Parra G."/>
            <person name="Lardier G."/>
            <person name="Chapple C."/>
            <person name="McKernan K.J."/>
            <person name="McEwan P."/>
            <person name="Bosak S."/>
            <person name="Kellis M."/>
            <person name="Volff J.-N."/>
            <person name="Guigo R."/>
            <person name="Zody M.C."/>
            <person name="Mesirov J."/>
            <person name="Lindblad-Toh K."/>
            <person name="Birren B."/>
            <person name="Nusbaum C."/>
            <person name="Kahn D."/>
            <person name="Robinson-Rechavi M."/>
            <person name="Laudet V."/>
            <person name="Schachter V."/>
            <person name="Quetier F."/>
            <person name="Saurin W."/>
            <person name="Scarpelli C."/>
            <person name="Wincker P."/>
            <person name="Lander E.S."/>
            <person name="Weissenbach J."/>
            <person name="Roest Crollius H."/>
        </authorList>
    </citation>
    <scope>NUCLEOTIDE SEQUENCE [LARGE SCALE GENOMIC DNA]</scope>
</reference>
<feature type="compositionally biased region" description="Basic and acidic residues" evidence="14">
    <location>
        <begin position="952"/>
        <end position="962"/>
    </location>
</feature>
<dbReference type="SMART" id="SM00082">
    <property type="entry name" value="LRRCT"/>
    <property type="match status" value="1"/>
</dbReference>
<dbReference type="KEGG" id="tng:GSTEN00004088G001"/>
<dbReference type="Pfam" id="PF26588">
    <property type="entry name" value="GAIN_ADGRA3"/>
    <property type="match status" value="1"/>
</dbReference>
<feature type="domain" description="G-protein coupled receptors family 2 profile 2" evidence="18">
    <location>
        <begin position="757"/>
        <end position="945"/>
    </location>
</feature>
<dbReference type="PANTHER" id="PTHR45930">
    <property type="entry name" value="G-PROTEIN COUPLED RECEPTOR 124-LIKE PROTEIN"/>
    <property type="match status" value="1"/>
</dbReference>
<evidence type="ECO:0000259" key="19">
    <source>
        <dbReference type="PROSITE" id="PS50835"/>
    </source>
</evidence>
<feature type="region of interest" description="Disordered" evidence="14">
    <location>
        <begin position="952"/>
        <end position="981"/>
    </location>
</feature>
<evidence type="ECO:0000256" key="2">
    <source>
        <dbReference type="ARBA" id="ARBA00007343"/>
    </source>
</evidence>
<dbReference type="MEROPS" id="P02.950"/>
<evidence type="ECO:0000256" key="3">
    <source>
        <dbReference type="ARBA" id="ARBA00022614"/>
    </source>
</evidence>
<keyword evidence="6" id="KW-0677">Repeat</keyword>
<keyword evidence="11" id="KW-0675">Receptor</keyword>
<dbReference type="GO" id="GO:0004930">
    <property type="term" value="F:G protein-coupled receptor activity"/>
    <property type="evidence" value="ECO:0007669"/>
    <property type="project" value="UniProtKB-KW"/>
</dbReference>
<dbReference type="InterPro" id="IPR000203">
    <property type="entry name" value="GPS"/>
</dbReference>
<dbReference type="Gene3D" id="1.20.1070.10">
    <property type="entry name" value="Rhodopsin 7-helix transmembrane proteins"/>
    <property type="match status" value="1"/>
</dbReference>
<evidence type="ECO:0000256" key="14">
    <source>
        <dbReference type="SAM" id="MobiDB-lite"/>
    </source>
</evidence>
<evidence type="ECO:0000256" key="4">
    <source>
        <dbReference type="ARBA" id="ARBA00022692"/>
    </source>
</evidence>